<name>A0A0C3I9C8_PISTI</name>
<keyword evidence="3" id="KW-1185">Reference proteome</keyword>
<gene>
    <name evidence="2" type="ORF">M404DRAFT_35797</name>
</gene>
<organism evidence="2 3">
    <name type="scientific">Pisolithus tinctorius Marx 270</name>
    <dbReference type="NCBI Taxonomy" id="870435"/>
    <lineage>
        <taxon>Eukaryota</taxon>
        <taxon>Fungi</taxon>
        <taxon>Dikarya</taxon>
        <taxon>Basidiomycota</taxon>
        <taxon>Agaricomycotina</taxon>
        <taxon>Agaricomycetes</taxon>
        <taxon>Agaricomycetidae</taxon>
        <taxon>Boletales</taxon>
        <taxon>Sclerodermatineae</taxon>
        <taxon>Pisolithaceae</taxon>
        <taxon>Pisolithus</taxon>
    </lineage>
</organism>
<feature type="region of interest" description="Disordered" evidence="1">
    <location>
        <begin position="40"/>
        <end position="72"/>
    </location>
</feature>
<sequence>MSLAKHKVAFKGKSMAKCNPGATPPAPSMMGRLAAQSSQKIGQTAALVPSTSASGVQGQGAPVGDGEDIGPAPVNSRKFLRLQASVKTLRLLFPWRR</sequence>
<dbReference type="EMBL" id="KN832140">
    <property type="protein sequence ID" value="KIN93722.1"/>
    <property type="molecule type" value="Genomic_DNA"/>
</dbReference>
<protein>
    <submittedName>
        <fullName evidence="2">Uncharacterized protein</fullName>
    </submittedName>
</protein>
<dbReference type="AlphaFoldDB" id="A0A0C3I9C8"/>
<dbReference type="HOGENOM" id="CLU_2347559_0_0_1"/>
<proteinExistence type="predicted"/>
<reference evidence="3" key="2">
    <citation type="submission" date="2015-01" db="EMBL/GenBank/DDBJ databases">
        <title>Evolutionary Origins and Diversification of the Mycorrhizal Mutualists.</title>
        <authorList>
            <consortium name="DOE Joint Genome Institute"/>
            <consortium name="Mycorrhizal Genomics Consortium"/>
            <person name="Kohler A."/>
            <person name="Kuo A."/>
            <person name="Nagy L.G."/>
            <person name="Floudas D."/>
            <person name="Copeland A."/>
            <person name="Barry K.W."/>
            <person name="Cichocki N."/>
            <person name="Veneault-Fourrey C."/>
            <person name="LaButti K."/>
            <person name="Lindquist E.A."/>
            <person name="Lipzen A."/>
            <person name="Lundell T."/>
            <person name="Morin E."/>
            <person name="Murat C."/>
            <person name="Riley R."/>
            <person name="Ohm R."/>
            <person name="Sun H."/>
            <person name="Tunlid A."/>
            <person name="Henrissat B."/>
            <person name="Grigoriev I.V."/>
            <person name="Hibbett D.S."/>
            <person name="Martin F."/>
        </authorList>
    </citation>
    <scope>NUCLEOTIDE SEQUENCE [LARGE SCALE GENOMIC DNA]</scope>
    <source>
        <strain evidence="3">Marx 270</strain>
    </source>
</reference>
<evidence type="ECO:0000313" key="2">
    <source>
        <dbReference type="EMBL" id="KIN93722.1"/>
    </source>
</evidence>
<dbReference type="InParanoid" id="A0A0C3I9C8"/>
<accession>A0A0C3I9C8</accession>
<reference evidence="2 3" key="1">
    <citation type="submission" date="2014-04" db="EMBL/GenBank/DDBJ databases">
        <authorList>
            <consortium name="DOE Joint Genome Institute"/>
            <person name="Kuo A."/>
            <person name="Kohler A."/>
            <person name="Costa M.D."/>
            <person name="Nagy L.G."/>
            <person name="Floudas D."/>
            <person name="Copeland A."/>
            <person name="Barry K.W."/>
            <person name="Cichocki N."/>
            <person name="Veneault-Fourrey C."/>
            <person name="LaButti K."/>
            <person name="Lindquist E.A."/>
            <person name="Lipzen A."/>
            <person name="Lundell T."/>
            <person name="Morin E."/>
            <person name="Murat C."/>
            <person name="Sun H."/>
            <person name="Tunlid A."/>
            <person name="Henrissat B."/>
            <person name="Grigoriev I.V."/>
            <person name="Hibbett D.S."/>
            <person name="Martin F."/>
            <person name="Nordberg H.P."/>
            <person name="Cantor M.N."/>
            <person name="Hua S.X."/>
        </authorList>
    </citation>
    <scope>NUCLEOTIDE SEQUENCE [LARGE SCALE GENOMIC DNA]</scope>
    <source>
        <strain evidence="2 3">Marx 270</strain>
    </source>
</reference>
<evidence type="ECO:0000256" key="1">
    <source>
        <dbReference type="SAM" id="MobiDB-lite"/>
    </source>
</evidence>
<evidence type="ECO:0000313" key="3">
    <source>
        <dbReference type="Proteomes" id="UP000054217"/>
    </source>
</evidence>
<dbReference type="Proteomes" id="UP000054217">
    <property type="component" value="Unassembled WGS sequence"/>
</dbReference>